<dbReference type="GO" id="GO:0005975">
    <property type="term" value="P:carbohydrate metabolic process"/>
    <property type="evidence" value="ECO:0007669"/>
    <property type="project" value="InterPro"/>
</dbReference>
<sequence length="607" mass="69630">MFSKKFIFSFVALSLLLGLLLSFMKINYVFDKIDNTNITNLNKEVFSSSQYEEMKKNSSDKFLILCGNEEEDNKIYENLKVIIDDMDKELIKLPITQFNGDTSGYRDIIINTEYLEDFNYLPQLISYVKKGGNLVFAQRPLISDNLKSISKDIGIEKMLSDEPIDADSMYVMSNILIKGYGLKRTEDTENSSLKVELTKDSLVHIKADKDIPLLWEKSLESGKVIFSNGQFLGEKGNRGLLTGVLYRTGKNFIYPIINSKVFYIDDFPAPITKNISKNIYEEYHMNDQKFFANIWWPDIVGLCSKYNLKPTGYLIYNYQDATKDIENFEGDAYYESLITQGRNLFKVGGELGIHGFNHQPLRTEGYKDDSLGYNSWKDYNSMVNAQIALNKFIHTIYPNYEVKGYVPPSNIISKEGISALKEGFPSINVISSLYVVANEDIAYEQEFSKGSDGIYNFPRYSSGYDYQEFDRWMIYNGITINGVFSHFIHPDDILDPERNHGLSWEGLKKDFTKLMSEVYDNFKWLKSDTISQGVGALNEYLTTKSAFSYKENSIKCALESSGKNDYFILRTDKPVTKSRGCSYEKIDDELYLIHSTETDFEIILGGN</sequence>
<dbReference type="AlphaFoldDB" id="A0A127EI63"/>
<dbReference type="PATRIC" id="fig|1502.177.peg.1589"/>
<evidence type="ECO:0008006" key="3">
    <source>
        <dbReference type="Google" id="ProtNLM"/>
    </source>
</evidence>
<protein>
    <recommendedName>
        <fullName evidence="3">DUF2194 domain-containing protein</fullName>
    </recommendedName>
</protein>
<organism evidence="1 2">
    <name type="scientific">Clostridium perfringens</name>
    <dbReference type="NCBI Taxonomy" id="1502"/>
    <lineage>
        <taxon>Bacteria</taxon>
        <taxon>Bacillati</taxon>
        <taxon>Bacillota</taxon>
        <taxon>Clostridia</taxon>
        <taxon>Eubacteriales</taxon>
        <taxon>Clostridiaceae</taxon>
        <taxon>Clostridium</taxon>
    </lineage>
</organism>
<name>A0A127EI63_CLOPF</name>
<dbReference type="Gene3D" id="3.20.20.370">
    <property type="entry name" value="Glycoside hydrolase/deacetylase"/>
    <property type="match status" value="1"/>
</dbReference>
<dbReference type="OrthoDB" id="9761886at2"/>
<gene>
    <name evidence="1" type="ORF">JFP838_07765</name>
</gene>
<dbReference type="InterPro" id="IPR011330">
    <property type="entry name" value="Glyco_hydro/deAcase_b/a-brl"/>
</dbReference>
<dbReference type="Pfam" id="PF09960">
    <property type="entry name" value="DUF2194"/>
    <property type="match status" value="2"/>
</dbReference>
<reference evidence="1 2" key="1">
    <citation type="journal article" date="2016" name="PLoS ONE">
        <title>Plasmid Characterization and Chromosome Analysis of Two netF+ Clostridium perfringens Isolates Associated with Foal and Canine Necrotizing Enteritis.</title>
        <authorList>
            <person name="Mehdizadeh Gohari I."/>
            <person name="Kropinski A.M."/>
            <person name="Weese S.J."/>
            <person name="Parreira V.R."/>
            <person name="Whitehead A.E."/>
            <person name="Boerlin P."/>
            <person name="Prescott J.F."/>
        </authorList>
    </citation>
    <scope>NUCLEOTIDE SEQUENCE [LARGE SCALE GENOMIC DNA]</scope>
    <source>
        <strain evidence="1 2">JP838</strain>
    </source>
</reference>
<proteinExistence type="predicted"/>
<dbReference type="RefSeq" id="WP_061427917.1">
    <property type="nucleotide sequence ID" value="NZ_CATNXK010000001.1"/>
</dbReference>
<accession>A0A127EI63</accession>
<dbReference type="InterPro" id="IPR018695">
    <property type="entry name" value="DUF2194"/>
</dbReference>
<evidence type="ECO:0000313" key="1">
    <source>
        <dbReference type="EMBL" id="AMN35651.1"/>
    </source>
</evidence>
<dbReference type="CDD" id="cd10924">
    <property type="entry name" value="CE4_COG4878"/>
    <property type="match status" value="1"/>
</dbReference>
<dbReference type="Proteomes" id="UP000070260">
    <property type="component" value="Chromosome"/>
</dbReference>
<evidence type="ECO:0000313" key="2">
    <source>
        <dbReference type="Proteomes" id="UP000070260"/>
    </source>
</evidence>
<dbReference type="SUPFAM" id="SSF88713">
    <property type="entry name" value="Glycoside hydrolase/deacetylase"/>
    <property type="match status" value="1"/>
</dbReference>
<dbReference type="EMBL" id="CP010994">
    <property type="protein sequence ID" value="AMN35651.1"/>
    <property type="molecule type" value="Genomic_DNA"/>
</dbReference>